<reference evidence="1" key="1">
    <citation type="submission" date="2021-01" db="EMBL/GenBank/DDBJ databases">
        <authorList>
            <consortium name="Genoscope - CEA"/>
            <person name="William W."/>
        </authorList>
    </citation>
    <scope>NUCLEOTIDE SEQUENCE</scope>
</reference>
<evidence type="ECO:0000313" key="2">
    <source>
        <dbReference type="Proteomes" id="UP000688137"/>
    </source>
</evidence>
<protein>
    <submittedName>
        <fullName evidence="1">Uncharacterized protein</fullName>
    </submittedName>
</protein>
<gene>
    <name evidence="1" type="ORF">PPRIM_AZ9-3.1.T0310191</name>
</gene>
<dbReference type="EMBL" id="CAJJDM010000030">
    <property type="protein sequence ID" value="CAD8061203.1"/>
    <property type="molecule type" value="Genomic_DNA"/>
</dbReference>
<dbReference type="AlphaFoldDB" id="A0A8S1L6P9"/>
<comment type="caution">
    <text evidence="1">The sequence shown here is derived from an EMBL/GenBank/DDBJ whole genome shotgun (WGS) entry which is preliminary data.</text>
</comment>
<proteinExistence type="predicted"/>
<accession>A0A8S1L6P9</accession>
<keyword evidence="2" id="KW-1185">Reference proteome</keyword>
<evidence type="ECO:0000313" key="1">
    <source>
        <dbReference type="EMBL" id="CAD8061203.1"/>
    </source>
</evidence>
<name>A0A8S1L6P9_PARPR</name>
<sequence>MRGFLSLAKTIVYSSSIVKPTQQIKMQFRLANQQLASQFRLCSTIQILRLINLQGVSSNSQIEDADEQDLESTISKILSVTLKSNIEKHRLKFITK</sequence>
<dbReference type="Proteomes" id="UP000688137">
    <property type="component" value="Unassembled WGS sequence"/>
</dbReference>
<organism evidence="1 2">
    <name type="scientific">Paramecium primaurelia</name>
    <dbReference type="NCBI Taxonomy" id="5886"/>
    <lineage>
        <taxon>Eukaryota</taxon>
        <taxon>Sar</taxon>
        <taxon>Alveolata</taxon>
        <taxon>Ciliophora</taxon>
        <taxon>Intramacronucleata</taxon>
        <taxon>Oligohymenophorea</taxon>
        <taxon>Peniculida</taxon>
        <taxon>Parameciidae</taxon>
        <taxon>Paramecium</taxon>
    </lineage>
</organism>